<dbReference type="Gene3D" id="2.40.30.200">
    <property type="match status" value="1"/>
</dbReference>
<accession>A0ABU7VIY6</accession>
<dbReference type="Proteomes" id="UP001356080">
    <property type="component" value="Unassembled WGS sequence"/>
</dbReference>
<name>A0ABU7VIY6_9BACI</name>
<evidence type="ECO:0000313" key="3">
    <source>
        <dbReference type="Proteomes" id="UP001356080"/>
    </source>
</evidence>
<proteinExistence type="predicted"/>
<dbReference type="InterPro" id="IPR008841">
    <property type="entry name" value="Siphovirus-type_tail_N"/>
</dbReference>
<gene>
    <name evidence="2" type="ORF">V2W34_14190</name>
</gene>
<comment type="caution">
    <text evidence="2">The sequence shown here is derived from an EMBL/GenBank/DDBJ whole genome shotgun (WGS) entry which is preliminary data.</text>
</comment>
<dbReference type="NCBIfam" id="TIGR01633">
    <property type="entry name" value="phi3626_gp14_N"/>
    <property type="match status" value="1"/>
</dbReference>
<feature type="domain" description="Siphovirus-type tail component RIFT-related" evidence="1">
    <location>
        <begin position="44"/>
        <end position="144"/>
    </location>
</feature>
<dbReference type="EMBL" id="JAZHPM010000026">
    <property type="protein sequence ID" value="MEF2293147.1"/>
    <property type="molecule type" value="Genomic_DNA"/>
</dbReference>
<keyword evidence="3" id="KW-1185">Reference proteome</keyword>
<protein>
    <submittedName>
        <fullName evidence="2">Distal tail protein Dit</fullName>
    </submittedName>
</protein>
<evidence type="ECO:0000313" key="2">
    <source>
        <dbReference type="EMBL" id="MEF2293147.1"/>
    </source>
</evidence>
<organism evidence="2 3">
    <name type="scientific">Virgibacillus dokdonensis</name>
    <dbReference type="NCBI Taxonomy" id="302167"/>
    <lineage>
        <taxon>Bacteria</taxon>
        <taxon>Bacillati</taxon>
        <taxon>Bacillota</taxon>
        <taxon>Bacilli</taxon>
        <taxon>Bacillales</taxon>
        <taxon>Bacillaceae</taxon>
        <taxon>Virgibacillus</taxon>
    </lineage>
</organism>
<reference evidence="2 3" key="1">
    <citation type="submission" date="2024-01" db="EMBL/GenBank/DDBJ databases">
        <title>Survival strategy associated with biotechnological potential of Virgibacillus dokdonensis T4.6 isolated from salt-fermented shrimp paste.</title>
        <authorList>
            <person name="Doan T.V."/>
            <person name="Quach N.T."/>
            <person name="Phi Q.-T."/>
        </authorList>
    </citation>
    <scope>NUCLEOTIDE SEQUENCE [LARGE SCALE GENOMIC DNA]</scope>
    <source>
        <strain evidence="2 3">T4.6</strain>
    </source>
</reference>
<sequence>MYQFVDLNEVGTRGSSLSIQTIFNGINLDEQLTDETGSFMTLTVTGRGNIKQNIKTTQVPGMDGALETDKTTFDAREITVKYKISDSTNEGFRSRVNQLNNVLRGSKRQLRFTDEDAFYYATLSENTIPEENKNELICELTFLCSNPYKYGQPHKTIALKKYTWEEYAGQTWGDLIGS</sequence>
<dbReference type="InterPro" id="IPR006520">
    <property type="entry name" value="Dit_BPSPP_N"/>
</dbReference>
<evidence type="ECO:0000259" key="1">
    <source>
        <dbReference type="Pfam" id="PF05709"/>
    </source>
</evidence>
<dbReference type="RefSeq" id="WP_331805696.1">
    <property type="nucleotide sequence ID" value="NZ_JAZHPM010000026.1"/>
</dbReference>
<dbReference type="Pfam" id="PF05709">
    <property type="entry name" value="Sipho_tail"/>
    <property type="match status" value="1"/>
</dbReference>